<name>A0A3E2W602_9FIRM</name>
<comment type="caution">
    <text evidence="2">The sequence shown here is derived from an EMBL/GenBank/DDBJ whole genome shotgun (WGS) entry which is preliminary data.</text>
</comment>
<dbReference type="RefSeq" id="WP_117554018.1">
    <property type="nucleotide sequence ID" value="NZ_QVFB01000007.1"/>
</dbReference>
<dbReference type="EMBL" id="QVFB01000007">
    <property type="protein sequence ID" value="RGC19907.1"/>
    <property type="molecule type" value="Genomic_DNA"/>
</dbReference>
<evidence type="ECO:0000313" key="3">
    <source>
        <dbReference type="Proteomes" id="UP000260733"/>
    </source>
</evidence>
<dbReference type="PROSITE" id="PS51257">
    <property type="entry name" value="PROKAR_LIPOPROTEIN"/>
    <property type="match status" value="1"/>
</dbReference>
<protein>
    <submittedName>
        <fullName evidence="2">Twin-arginine translocation signal domain-containing protein</fullName>
    </submittedName>
</protein>
<reference evidence="2 3" key="1">
    <citation type="submission" date="2018-08" db="EMBL/GenBank/DDBJ databases">
        <title>A genome reference for cultivated species of the human gut microbiota.</title>
        <authorList>
            <person name="Zou Y."/>
            <person name="Xue W."/>
            <person name="Luo G."/>
        </authorList>
    </citation>
    <scope>NUCLEOTIDE SEQUENCE [LARGE SCALE GENOMIC DNA]</scope>
    <source>
        <strain evidence="2 3">AM37-13AC</strain>
    </source>
</reference>
<dbReference type="PROSITE" id="PS51318">
    <property type="entry name" value="TAT"/>
    <property type="match status" value="1"/>
</dbReference>
<dbReference type="InterPro" id="IPR006311">
    <property type="entry name" value="TAT_signal"/>
</dbReference>
<dbReference type="AlphaFoldDB" id="A0A3E2W602"/>
<proteinExistence type="predicted"/>
<dbReference type="InterPro" id="IPR019546">
    <property type="entry name" value="TAT_signal_bac_arc"/>
</dbReference>
<keyword evidence="1" id="KW-0732">Signal</keyword>
<evidence type="ECO:0000256" key="1">
    <source>
        <dbReference type="SAM" id="SignalP"/>
    </source>
</evidence>
<feature type="chain" id="PRO_5017606991" evidence="1">
    <location>
        <begin position="21"/>
        <end position="176"/>
    </location>
</feature>
<gene>
    <name evidence="2" type="ORF">DW855_06120</name>
</gene>
<feature type="signal peptide" evidence="1">
    <location>
        <begin position="1"/>
        <end position="20"/>
    </location>
</feature>
<accession>A0A3E2W602</accession>
<dbReference type="Proteomes" id="UP000260733">
    <property type="component" value="Unassembled WGS sequence"/>
</dbReference>
<sequence>MSYTFSRRAFLKYSATTAVAMAGAGLLGGCEFKDPNNPVSKELPSTITSKLQVIASLNTMKIADSTCTLEVEIQSARVNPIRLTADCFSVAVKDAAGKQSYLSLTNGGVQIKSAENLQLQKKKSTKVQLAAIGFPERLEEGDTVIFKFIPVRENSEMSLTWEISKEEYENAITEEG</sequence>
<evidence type="ECO:0000313" key="2">
    <source>
        <dbReference type="EMBL" id="RGC19907.1"/>
    </source>
</evidence>
<organism evidence="2 3">
    <name type="scientific">Faecalibacterium prausnitzii</name>
    <dbReference type="NCBI Taxonomy" id="853"/>
    <lineage>
        <taxon>Bacteria</taxon>
        <taxon>Bacillati</taxon>
        <taxon>Bacillota</taxon>
        <taxon>Clostridia</taxon>
        <taxon>Eubacteriales</taxon>
        <taxon>Oscillospiraceae</taxon>
        <taxon>Faecalibacterium</taxon>
    </lineage>
</organism>
<dbReference type="NCBIfam" id="TIGR01409">
    <property type="entry name" value="TAT_signal_seq"/>
    <property type="match status" value="1"/>
</dbReference>